<dbReference type="InterPro" id="IPR013106">
    <property type="entry name" value="Ig_V-set"/>
</dbReference>
<proteinExistence type="predicted"/>
<dbReference type="InterPro" id="IPR036179">
    <property type="entry name" value="Ig-like_dom_sf"/>
</dbReference>
<dbReference type="SUPFAM" id="SSF48726">
    <property type="entry name" value="Immunoglobulin"/>
    <property type="match status" value="2"/>
</dbReference>
<dbReference type="InterPro" id="IPR013783">
    <property type="entry name" value="Ig-like_fold"/>
</dbReference>
<evidence type="ECO:0000259" key="1">
    <source>
        <dbReference type="Pfam" id="PF07686"/>
    </source>
</evidence>
<organism evidence="2 3">
    <name type="scientific">Sinocyclocheilus rhinocerous</name>
    <dbReference type="NCBI Taxonomy" id="307959"/>
    <lineage>
        <taxon>Eukaryota</taxon>
        <taxon>Metazoa</taxon>
        <taxon>Chordata</taxon>
        <taxon>Craniata</taxon>
        <taxon>Vertebrata</taxon>
        <taxon>Euteleostomi</taxon>
        <taxon>Actinopterygii</taxon>
        <taxon>Neopterygii</taxon>
        <taxon>Teleostei</taxon>
        <taxon>Ostariophysi</taxon>
        <taxon>Cypriniformes</taxon>
        <taxon>Cyprinidae</taxon>
        <taxon>Cyprininae</taxon>
        <taxon>Sinocyclocheilus</taxon>
    </lineage>
</organism>
<feature type="domain" description="Immunoglobulin V-set" evidence="1">
    <location>
        <begin position="100"/>
        <end position="192"/>
    </location>
</feature>
<evidence type="ECO:0000313" key="3">
    <source>
        <dbReference type="Proteomes" id="UP000472270"/>
    </source>
</evidence>
<dbReference type="Proteomes" id="UP000472270">
    <property type="component" value="Unassembled WGS sequence"/>
</dbReference>
<dbReference type="Gene3D" id="2.60.40.10">
    <property type="entry name" value="Immunoglobulins"/>
    <property type="match status" value="2"/>
</dbReference>
<name>A0A673JFM1_9TELE</name>
<dbReference type="PANTHER" id="PTHR21063">
    <property type="entry name" value="LFA-3"/>
    <property type="match status" value="1"/>
</dbReference>
<accession>A0A673JFM1</accession>
<dbReference type="Pfam" id="PF07686">
    <property type="entry name" value="V-set"/>
    <property type="match status" value="1"/>
</dbReference>
<dbReference type="Ensembl" id="ENSSRHT00000054112.1">
    <property type="protein sequence ID" value="ENSSRHP00000052636.1"/>
    <property type="gene ID" value="ENSSRHG00000026498.1"/>
</dbReference>
<dbReference type="AlphaFoldDB" id="A0A673JFM1"/>
<protein>
    <recommendedName>
        <fullName evidence="1">Immunoglobulin V-set domain-containing protein</fullName>
    </recommendedName>
</protein>
<dbReference type="PANTHER" id="PTHR21063:SF4">
    <property type="entry name" value="CD48 ANTIGEN-RELATED"/>
    <property type="match status" value="1"/>
</dbReference>
<evidence type="ECO:0000313" key="2">
    <source>
        <dbReference type="Ensembl" id="ENSSRHP00000052636.1"/>
    </source>
</evidence>
<reference evidence="2" key="1">
    <citation type="submission" date="2025-08" db="UniProtKB">
        <authorList>
            <consortium name="Ensembl"/>
        </authorList>
    </citation>
    <scope>IDENTIFICATION</scope>
</reference>
<keyword evidence="3" id="KW-1185">Reference proteome</keyword>
<sequence length="211" mass="23472">MKGGSVILETDAKLRRDVLMLWVREATVIAEINGGTRKVSIYDDVLNKKLRGRLKLDSQTGSLTIRDFTTEHAGLYTLKMMRGQSVSFKSFTVNLCDTMESVSVMKGDSFTLRSGLTAIQEDDVIQCLYGDKGNPIARINGWARESPTYYNEDRFTGRLDMTSETASLTITDSETTDSGVYELHIFTPEKKIARSFSVTVSDPTTDASLLI</sequence>
<reference evidence="2" key="2">
    <citation type="submission" date="2025-09" db="UniProtKB">
        <authorList>
            <consortium name="Ensembl"/>
        </authorList>
    </citation>
    <scope>IDENTIFICATION</scope>
</reference>